<reference evidence="1" key="1">
    <citation type="submission" date="2020-03" db="EMBL/GenBank/DDBJ databases">
        <title>Five strains of Vibrio campbellii isolated from Mariana Trench.</title>
        <authorList>
            <person name="Liang J."/>
            <person name="Zhang X.-H."/>
        </authorList>
    </citation>
    <scope>NUCLEOTIDE SEQUENCE</scope>
    <source>
        <strain evidence="1">LJC013</strain>
    </source>
</reference>
<keyword evidence="2" id="KW-1185">Reference proteome</keyword>
<name>A0ABY5I9B1_9VIBR</name>
<evidence type="ECO:0000313" key="2">
    <source>
        <dbReference type="Proteomes" id="UP001059912"/>
    </source>
</evidence>
<accession>A0ABY5I9B1</accession>
<dbReference type="Proteomes" id="UP001059912">
    <property type="component" value="Chromosome 1"/>
</dbReference>
<sequence length="294" mass="34458">MRELSCLLGTENFKSCNQLKVLDFWKWSYSALGNPFIRGYLAEFLVFEANRHNRKQDELLLFLENSLFNKNYETKMESDVHDLNVYQNKDGKYYKRSIQVKSTDTIANKYDLSVVRGYDYLNSVDVLDKRNWSDLTILCKVNLDGLDTKEMSDYNKHLNNSTDNDPLYNKAAIKAERYRNHHMDIDNWEFSVICSYKISDERDILFKKQKGKVNEKGELVLKPIEKFLQSRSHGKIKDLATKTDTGELLGVGVKFHQLRSVVDQILDIEFDSIQEYSKMLDAYEKNGRADEKYC</sequence>
<dbReference type="RefSeq" id="WP_025639246.1">
    <property type="nucleotide sequence ID" value="NZ_CP050463.1"/>
</dbReference>
<evidence type="ECO:0000313" key="1">
    <source>
        <dbReference type="EMBL" id="UTZ30549.1"/>
    </source>
</evidence>
<protein>
    <recommendedName>
        <fullName evidence="3">PD-(D/E)XK nuclease superfamily protein</fullName>
    </recommendedName>
</protein>
<gene>
    <name evidence="1" type="ORF">HB762_03520</name>
</gene>
<dbReference type="EMBL" id="CP050470">
    <property type="protein sequence ID" value="UTZ30549.1"/>
    <property type="molecule type" value="Genomic_DNA"/>
</dbReference>
<proteinExistence type="predicted"/>
<evidence type="ECO:0008006" key="3">
    <source>
        <dbReference type="Google" id="ProtNLM"/>
    </source>
</evidence>
<organism evidence="1 2">
    <name type="scientific">Vibrio campbellii</name>
    <dbReference type="NCBI Taxonomy" id="680"/>
    <lineage>
        <taxon>Bacteria</taxon>
        <taxon>Pseudomonadati</taxon>
        <taxon>Pseudomonadota</taxon>
        <taxon>Gammaproteobacteria</taxon>
        <taxon>Vibrionales</taxon>
        <taxon>Vibrionaceae</taxon>
        <taxon>Vibrio</taxon>
    </lineage>
</organism>